<keyword evidence="8" id="KW-1185">Reference proteome</keyword>
<evidence type="ECO:0000313" key="7">
    <source>
        <dbReference type="EMBL" id="KAF2904514.1"/>
    </source>
</evidence>
<comment type="caution">
    <text evidence="7">The sequence shown here is derived from an EMBL/GenBank/DDBJ whole genome shotgun (WGS) entry which is preliminary data.</text>
</comment>
<feature type="domain" description="Amino acid transporter transmembrane" evidence="6">
    <location>
        <begin position="37"/>
        <end position="96"/>
    </location>
</feature>
<dbReference type="EMBL" id="VTPC01000752">
    <property type="protein sequence ID" value="KAF2904514.1"/>
    <property type="molecule type" value="Genomic_DNA"/>
</dbReference>
<keyword evidence="2 5" id="KW-0812">Transmembrane</keyword>
<dbReference type="PANTHER" id="PTHR22950:SF340">
    <property type="entry name" value="AMINO ACID TRANSPORTER TRANSMEMBRANE DOMAIN-CONTAINING PROTEIN-RELATED"/>
    <property type="match status" value="1"/>
</dbReference>
<sequence length="131" mass="14705">MSDKRQKELEKIKERYAAEADGNVENYDPYKYRNTTHGTTFLESLIHVLKASLGVGILAMPEAFKHAGVINGFVFTIIIGFLCTYGIHMLVRSQYALCTRLRVPYLTYSVAMKVALLYGPKSFAKFGTASQ</sequence>
<reference evidence="7" key="1">
    <citation type="submission" date="2019-08" db="EMBL/GenBank/DDBJ databases">
        <title>The genome of the North American firefly Photinus pyralis.</title>
        <authorList>
            <consortium name="Photinus pyralis genome working group"/>
            <person name="Fallon T.R."/>
            <person name="Sander Lower S.E."/>
            <person name="Weng J.-K."/>
        </authorList>
    </citation>
    <scope>NUCLEOTIDE SEQUENCE</scope>
    <source>
        <strain evidence="7">TRF0915ILg1</strain>
        <tissue evidence="7">Whole body</tissue>
    </source>
</reference>
<dbReference type="GO" id="GO:0015179">
    <property type="term" value="F:L-amino acid transmembrane transporter activity"/>
    <property type="evidence" value="ECO:0007669"/>
    <property type="project" value="TreeGrafter"/>
</dbReference>
<name>A0A8K0GLI2_IGNLU</name>
<comment type="subcellular location">
    <subcellularLocation>
        <location evidence="1">Membrane</location>
        <topology evidence="1">Multi-pass membrane protein</topology>
    </subcellularLocation>
</comment>
<accession>A0A8K0GLI2</accession>
<evidence type="ECO:0000256" key="3">
    <source>
        <dbReference type="ARBA" id="ARBA00022989"/>
    </source>
</evidence>
<dbReference type="GO" id="GO:0005774">
    <property type="term" value="C:vacuolar membrane"/>
    <property type="evidence" value="ECO:0007669"/>
    <property type="project" value="TreeGrafter"/>
</dbReference>
<keyword evidence="3 5" id="KW-1133">Transmembrane helix</keyword>
<protein>
    <recommendedName>
        <fullName evidence="6">Amino acid transporter transmembrane domain-containing protein</fullName>
    </recommendedName>
</protein>
<proteinExistence type="predicted"/>
<evidence type="ECO:0000256" key="5">
    <source>
        <dbReference type="SAM" id="Phobius"/>
    </source>
</evidence>
<evidence type="ECO:0000256" key="4">
    <source>
        <dbReference type="ARBA" id="ARBA00023136"/>
    </source>
</evidence>
<dbReference type="OrthoDB" id="1684102at2759"/>
<dbReference type="AlphaFoldDB" id="A0A8K0GLI2"/>
<feature type="transmembrane region" description="Helical" evidence="5">
    <location>
        <begin position="72"/>
        <end position="91"/>
    </location>
</feature>
<evidence type="ECO:0000256" key="1">
    <source>
        <dbReference type="ARBA" id="ARBA00004141"/>
    </source>
</evidence>
<organism evidence="7 8">
    <name type="scientific">Ignelater luminosus</name>
    <name type="common">Cucubano</name>
    <name type="synonym">Pyrophorus luminosus</name>
    <dbReference type="NCBI Taxonomy" id="2038154"/>
    <lineage>
        <taxon>Eukaryota</taxon>
        <taxon>Metazoa</taxon>
        <taxon>Ecdysozoa</taxon>
        <taxon>Arthropoda</taxon>
        <taxon>Hexapoda</taxon>
        <taxon>Insecta</taxon>
        <taxon>Pterygota</taxon>
        <taxon>Neoptera</taxon>
        <taxon>Endopterygota</taxon>
        <taxon>Coleoptera</taxon>
        <taxon>Polyphaga</taxon>
        <taxon>Elateriformia</taxon>
        <taxon>Elateroidea</taxon>
        <taxon>Elateridae</taxon>
        <taxon>Agrypninae</taxon>
        <taxon>Pyrophorini</taxon>
        <taxon>Ignelater</taxon>
    </lineage>
</organism>
<gene>
    <name evidence="7" type="ORF">ILUMI_01662</name>
</gene>
<evidence type="ECO:0000313" key="8">
    <source>
        <dbReference type="Proteomes" id="UP000801492"/>
    </source>
</evidence>
<evidence type="ECO:0000259" key="6">
    <source>
        <dbReference type="Pfam" id="PF01490"/>
    </source>
</evidence>
<dbReference type="Proteomes" id="UP000801492">
    <property type="component" value="Unassembled WGS sequence"/>
</dbReference>
<feature type="transmembrane region" description="Helical" evidence="5">
    <location>
        <begin position="41"/>
        <end position="60"/>
    </location>
</feature>
<evidence type="ECO:0000256" key="2">
    <source>
        <dbReference type="ARBA" id="ARBA00022692"/>
    </source>
</evidence>
<keyword evidence="4 5" id="KW-0472">Membrane</keyword>
<dbReference type="PANTHER" id="PTHR22950">
    <property type="entry name" value="AMINO ACID TRANSPORTER"/>
    <property type="match status" value="1"/>
</dbReference>
<dbReference type="InterPro" id="IPR013057">
    <property type="entry name" value="AA_transpt_TM"/>
</dbReference>
<dbReference type="Pfam" id="PF01490">
    <property type="entry name" value="Aa_trans"/>
    <property type="match status" value="1"/>
</dbReference>